<comment type="caution">
    <text evidence="7">The sequence shown here is derived from an EMBL/GenBank/DDBJ whole genome shotgun (WGS) entry which is preliminary data.</text>
</comment>
<dbReference type="AlphaFoldDB" id="A0A7J6DIL7"/>
<evidence type="ECO:0000256" key="1">
    <source>
        <dbReference type="ARBA" id="ARBA00004370"/>
    </source>
</evidence>
<proteinExistence type="predicted"/>
<feature type="domain" description="Ig-like" evidence="6">
    <location>
        <begin position="145"/>
        <end position="218"/>
    </location>
</feature>
<dbReference type="PANTHER" id="PTHR12080">
    <property type="entry name" value="SIGNALING LYMPHOCYTIC ACTIVATION MOLECULE"/>
    <property type="match status" value="1"/>
</dbReference>
<organism evidence="7 8">
    <name type="scientific">Onychostoma macrolepis</name>
    <dbReference type="NCBI Taxonomy" id="369639"/>
    <lineage>
        <taxon>Eukaryota</taxon>
        <taxon>Metazoa</taxon>
        <taxon>Chordata</taxon>
        <taxon>Craniata</taxon>
        <taxon>Vertebrata</taxon>
        <taxon>Euteleostomi</taxon>
        <taxon>Actinopterygii</taxon>
        <taxon>Neopterygii</taxon>
        <taxon>Teleostei</taxon>
        <taxon>Ostariophysi</taxon>
        <taxon>Cypriniformes</taxon>
        <taxon>Cyprinidae</taxon>
        <taxon>Acrossocheilinae</taxon>
        <taxon>Onychostoma</taxon>
    </lineage>
</organism>
<keyword evidence="2" id="KW-0732">Signal</keyword>
<gene>
    <name evidence="7" type="ORF">G5714_001171</name>
</gene>
<dbReference type="Proteomes" id="UP000579812">
    <property type="component" value="Unassembled WGS sequence"/>
</dbReference>
<dbReference type="PROSITE" id="PS50835">
    <property type="entry name" value="IG_LIKE"/>
    <property type="match status" value="1"/>
</dbReference>
<keyword evidence="4" id="KW-0325">Glycoprotein</keyword>
<dbReference type="InterPro" id="IPR015631">
    <property type="entry name" value="CD2/SLAM_rcpt"/>
</dbReference>
<dbReference type="PANTHER" id="PTHR12080:SF48">
    <property type="entry name" value="IMMUNOGLOBULIN SUBTYPE DOMAIN-CONTAINING PROTEIN"/>
    <property type="match status" value="1"/>
</dbReference>
<evidence type="ECO:0000256" key="4">
    <source>
        <dbReference type="ARBA" id="ARBA00023180"/>
    </source>
</evidence>
<evidence type="ECO:0000259" key="6">
    <source>
        <dbReference type="PROSITE" id="PS50835"/>
    </source>
</evidence>
<dbReference type="GO" id="GO:0016020">
    <property type="term" value="C:membrane"/>
    <property type="evidence" value="ECO:0007669"/>
    <property type="project" value="UniProtKB-SubCell"/>
</dbReference>
<evidence type="ECO:0000313" key="8">
    <source>
        <dbReference type="Proteomes" id="UP000579812"/>
    </source>
</evidence>
<feature type="transmembrane region" description="Helical" evidence="5">
    <location>
        <begin position="235"/>
        <end position="259"/>
    </location>
</feature>
<dbReference type="InterPro" id="IPR007110">
    <property type="entry name" value="Ig-like_dom"/>
</dbReference>
<comment type="subcellular location">
    <subcellularLocation>
        <location evidence="1">Membrane</location>
    </subcellularLocation>
</comment>
<dbReference type="SUPFAM" id="SSF48726">
    <property type="entry name" value="Immunoglobulin"/>
    <property type="match status" value="2"/>
</dbReference>
<dbReference type="InterPro" id="IPR013783">
    <property type="entry name" value="Ig-like_fold"/>
</dbReference>
<reference evidence="7 8" key="1">
    <citation type="submission" date="2020-04" db="EMBL/GenBank/DDBJ databases">
        <title>Chromosome-level genome assembly of a cyprinid fish Onychostoma macrolepis by integration of Nanopore Sequencing, Bionano and Hi-C technology.</title>
        <authorList>
            <person name="Wang D."/>
        </authorList>
    </citation>
    <scope>NUCLEOTIDE SEQUENCE [LARGE SCALE GENOMIC DNA]</scope>
    <source>
        <strain evidence="7">SWU-2019</strain>
        <tissue evidence="7">Muscle</tissue>
    </source>
</reference>
<keyword evidence="5" id="KW-1133">Transmembrane helix</keyword>
<keyword evidence="5" id="KW-0812">Transmembrane</keyword>
<keyword evidence="8" id="KW-1185">Reference proteome</keyword>
<evidence type="ECO:0000256" key="3">
    <source>
        <dbReference type="ARBA" id="ARBA00023136"/>
    </source>
</evidence>
<evidence type="ECO:0000256" key="2">
    <source>
        <dbReference type="ARBA" id="ARBA00022729"/>
    </source>
</evidence>
<accession>A0A7J6DIL7</accession>
<name>A0A7J6DIL7_9TELE</name>
<protein>
    <recommendedName>
        <fullName evidence="6">Ig-like domain-containing protein</fullName>
    </recommendedName>
</protein>
<evidence type="ECO:0000313" key="7">
    <source>
        <dbReference type="EMBL" id="KAF4119120.1"/>
    </source>
</evidence>
<dbReference type="InterPro" id="IPR036179">
    <property type="entry name" value="Ig-like_dom_sf"/>
</dbReference>
<dbReference type="Gene3D" id="2.60.40.10">
    <property type="entry name" value="Immunoglobulins"/>
    <property type="match status" value="2"/>
</dbReference>
<dbReference type="EMBL" id="JAAMOB010000001">
    <property type="protein sequence ID" value="KAF4119120.1"/>
    <property type="molecule type" value="Genomic_DNA"/>
</dbReference>
<evidence type="ECO:0000256" key="5">
    <source>
        <dbReference type="SAM" id="Phobius"/>
    </source>
</evidence>
<sequence>MPQEITVEYRGEESSKMMFFRRCHFIWILIICESVSGDDLTKAVNSETTFTPVTGSVAPSTTSITWKHRDNNGAVVKVIEWDREDDSTDIPNANFKSHATLDKSTGNLNLKYLQLKHSGVYTIDINSKEQRKQFTLTVIEPVSKPQIVKTCSLEDVSVCFLSCEGEASSESRVIWKYWDGEKLHEQYPNVRTLTVANNSNPDSHYTCTLKNAVSEETSDPMYLKDLFHDSNAETVIAVIISFIVLISVIAVMVAVILFLKRRQISGHNTTRRGKQTISRMQSHTWIFLPHLSGHRL</sequence>
<keyword evidence="3 5" id="KW-0472">Membrane</keyword>